<dbReference type="InterPro" id="IPR025657">
    <property type="entry name" value="RadC_JAB"/>
</dbReference>
<evidence type="ECO:0000256" key="6">
    <source>
        <dbReference type="RuleBase" id="RU003797"/>
    </source>
</evidence>
<dbReference type="InterPro" id="IPR037518">
    <property type="entry name" value="MPN"/>
</dbReference>
<evidence type="ECO:0000256" key="4">
    <source>
        <dbReference type="ARBA" id="ARBA00022833"/>
    </source>
</evidence>
<dbReference type="AlphaFoldDB" id="A0A450U9V8"/>
<dbReference type="PANTHER" id="PTHR30471">
    <property type="entry name" value="DNA REPAIR PROTEIN RADC"/>
    <property type="match status" value="1"/>
</dbReference>
<evidence type="ECO:0000259" key="7">
    <source>
        <dbReference type="PROSITE" id="PS50249"/>
    </source>
</evidence>
<evidence type="ECO:0000256" key="1">
    <source>
        <dbReference type="ARBA" id="ARBA00022670"/>
    </source>
</evidence>
<evidence type="ECO:0000256" key="2">
    <source>
        <dbReference type="ARBA" id="ARBA00022723"/>
    </source>
</evidence>
<dbReference type="CDD" id="cd08071">
    <property type="entry name" value="MPN_DUF2466"/>
    <property type="match status" value="1"/>
</dbReference>
<dbReference type="NCBIfam" id="TIGR00608">
    <property type="entry name" value="radc"/>
    <property type="match status" value="1"/>
</dbReference>
<dbReference type="GO" id="GO:0006508">
    <property type="term" value="P:proteolysis"/>
    <property type="evidence" value="ECO:0007669"/>
    <property type="project" value="UniProtKB-KW"/>
</dbReference>
<evidence type="ECO:0000256" key="3">
    <source>
        <dbReference type="ARBA" id="ARBA00022801"/>
    </source>
</evidence>
<keyword evidence="2" id="KW-0479">Metal-binding</keyword>
<dbReference type="PANTHER" id="PTHR30471:SF3">
    <property type="entry name" value="UPF0758 PROTEIN YEES-RELATED"/>
    <property type="match status" value="1"/>
</dbReference>
<keyword evidence="5" id="KW-0482">Metalloprotease</keyword>
<reference evidence="8" key="1">
    <citation type="submission" date="2019-02" db="EMBL/GenBank/DDBJ databases">
        <authorList>
            <person name="Gruber-Vodicka R. H."/>
            <person name="Seah K. B. B."/>
        </authorList>
    </citation>
    <scope>NUCLEOTIDE SEQUENCE</scope>
    <source>
        <strain evidence="8">BECK_M6</strain>
    </source>
</reference>
<feature type="domain" description="MPN" evidence="7">
    <location>
        <begin position="103"/>
        <end position="225"/>
    </location>
</feature>
<comment type="similarity">
    <text evidence="6">Belongs to the UPF0758 family.</text>
</comment>
<evidence type="ECO:0000313" key="8">
    <source>
        <dbReference type="EMBL" id="VFJ88777.1"/>
    </source>
</evidence>
<dbReference type="PROSITE" id="PS50249">
    <property type="entry name" value="MPN"/>
    <property type="match status" value="1"/>
</dbReference>
<sequence>MNDLHRGHRDRLRNRFLSEELDHFEDHQVLELILFQVLKRRDTNPIAHQLLRRFGSLSGVLEADPVDLATVEGVGKQAATFLALLPAVTRRYFHDRVARNRPRLDHPEIVAEYLIPLMAGRSEEVFYVLCLDTQCRVLYPALLGKGTVKEAHVHPRRVVEVAIRHRAASLILAHNHPGGTVRPSEQDRRLTRHLVRILGGIDIAVLDHVIVAGEDVYSFSASGILPRYAEVTDGCCYTEFTGE</sequence>
<dbReference type="InterPro" id="IPR001405">
    <property type="entry name" value="UPF0758"/>
</dbReference>
<dbReference type="SUPFAM" id="SSF47781">
    <property type="entry name" value="RuvA domain 2-like"/>
    <property type="match status" value="1"/>
</dbReference>
<proteinExistence type="inferred from homology"/>
<gene>
    <name evidence="8" type="ORF">BECKLFY1418A_GA0070994_100552</name>
</gene>
<organism evidence="8">
    <name type="scientific">Candidatus Kentrum sp. LFY</name>
    <dbReference type="NCBI Taxonomy" id="2126342"/>
    <lineage>
        <taxon>Bacteria</taxon>
        <taxon>Pseudomonadati</taxon>
        <taxon>Pseudomonadota</taxon>
        <taxon>Gammaproteobacteria</taxon>
        <taxon>Candidatus Kentrum</taxon>
    </lineage>
</organism>
<evidence type="ECO:0000256" key="5">
    <source>
        <dbReference type="ARBA" id="ARBA00023049"/>
    </source>
</evidence>
<protein>
    <submittedName>
        <fullName evidence="8">DNA repair protein RadC</fullName>
    </submittedName>
</protein>
<accession>A0A450U9V8</accession>
<dbReference type="NCBIfam" id="NF000642">
    <property type="entry name" value="PRK00024.1"/>
    <property type="match status" value="1"/>
</dbReference>
<dbReference type="InterPro" id="IPR010994">
    <property type="entry name" value="RuvA_2-like"/>
</dbReference>
<dbReference type="Gene3D" id="1.10.150.20">
    <property type="entry name" value="5' to 3' exonuclease, C-terminal subdomain"/>
    <property type="match status" value="1"/>
</dbReference>
<dbReference type="Gene3D" id="3.40.140.10">
    <property type="entry name" value="Cytidine Deaminase, domain 2"/>
    <property type="match status" value="1"/>
</dbReference>
<keyword evidence="4" id="KW-0862">Zinc</keyword>
<dbReference type="GO" id="GO:0046872">
    <property type="term" value="F:metal ion binding"/>
    <property type="evidence" value="ECO:0007669"/>
    <property type="project" value="UniProtKB-KW"/>
</dbReference>
<dbReference type="Pfam" id="PF04002">
    <property type="entry name" value="RadC"/>
    <property type="match status" value="1"/>
</dbReference>
<keyword evidence="1" id="KW-0645">Protease</keyword>
<dbReference type="GO" id="GO:0008237">
    <property type="term" value="F:metallopeptidase activity"/>
    <property type="evidence" value="ECO:0007669"/>
    <property type="project" value="UniProtKB-KW"/>
</dbReference>
<dbReference type="EMBL" id="CAADFH010000005">
    <property type="protein sequence ID" value="VFJ88777.1"/>
    <property type="molecule type" value="Genomic_DNA"/>
</dbReference>
<name>A0A450U9V8_9GAMM</name>
<keyword evidence="3" id="KW-0378">Hydrolase</keyword>